<evidence type="ECO:0000313" key="3">
    <source>
        <dbReference type="Proteomes" id="UP000025756"/>
    </source>
</evidence>
<protein>
    <submittedName>
        <fullName evidence="2">Uncharacterized protein</fullName>
    </submittedName>
</protein>
<keyword evidence="3" id="KW-1185">Reference proteome</keyword>
<evidence type="ECO:0000313" key="2">
    <source>
        <dbReference type="EMBL" id="KCV35542.1"/>
    </source>
</evidence>
<evidence type="ECO:0000256" key="1">
    <source>
        <dbReference type="SAM" id="MobiDB-lite"/>
    </source>
</evidence>
<dbReference type="EMBL" id="JGWH01000086">
    <property type="protein sequence ID" value="KCV35542.1"/>
    <property type="molecule type" value="Genomic_DNA"/>
</dbReference>
<reference evidence="2 3" key="1">
    <citation type="submission" date="2014-03" db="EMBL/GenBank/DDBJ databases">
        <title>Genome sequence of Bordetella bronchiseptica.</title>
        <authorList>
            <person name="Harvill E."/>
            <person name="Goodfield L.L."/>
            <person name="Ivanov Y.V."/>
            <person name="Meyer J.A."/>
            <person name="Muse S.J."/>
            <person name="Jacobs N."/>
            <person name="Bendor L."/>
            <person name="Smallridge W.E."/>
            <person name="Brinkac L.M."/>
            <person name="Sanka R."/>
            <person name="Kim M."/>
            <person name="Losada L."/>
        </authorList>
    </citation>
    <scope>NUCLEOTIDE SEQUENCE [LARGE SCALE GENOMIC DNA]</scope>
    <source>
        <strain evidence="2 3">00-P-2796</strain>
    </source>
</reference>
<dbReference type="Proteomes" id="UP000025756">
    <property type="component" value="Unassembled WGS sequence"/>
</dbReference>
<accession>A0ABR4RG79</accession>
<organism evidence="2 3">
    <name type="scientific">Bordetella bronchiseptica 00-P-2796</name>
    <dbReference type="NCBI Taxonomy" id="1331199"/>
    <lineage>
        <taxon>Bacteria</taxon>
        <taxon>Pseudomonadati</taxon>
        <taxon>Pseudomonadota</taxon>
        <taxon>Betaproteobacteria</taxon>
        <taxon>Burkholderiales</taxon>
        <taxon>Alcaligenaceae</taxon>
        <taxon>Bordetella</taxon>
    </lineage>
</organism>
<comment type="caution">
    <text evidence="2">The sequence shown here is derived from an EMBL/GenBank/DDBJ whole genome shotgun (WGS) entry which is preliminary data.</text>
</comment>
<proteinExistence type="predicted"/>
<name>A0ABR4RG79_BORBO</name>
<feature type="region of interest" description="Disordered" evidence="1">
    <location>
        <begin position="72"/>
        <end position="94"/>
    </location>
</feature>
<gene>
    <name evidence="2" type="ORF">L490_0860</name>
</gene>
<sequence length="94" mass="9727">MCCCVHVVREKGRDAAPVRVGVHAHPPASWPAGAAARRAWVGDNANCPRGRAWPPAGIGATGLYLGISRVAKPHGRCPSGDSRTGACPSGDRHP</sequence>